<dbReference type="Pfam" id="PF25014">
    <property type="entry name" value="NET2A"/>
    <property type="match status" value="1"/>
</dbReference>
<name>S8CWY2_9LAMI</name>
<proteinExistence type="predicted"/>
<sequence length="758" mass="86656">MLQRAATSAYSWWWASHVRTKQSKWLEQSLIDMEDKVQYMVKLIDEDGDSFAERAEMYYRRRPELITCVEDSYRTFRALADRYDILSKDLQSANNTIATVCPEHVRFSVPEDDSDSGGLREPPPDEPSKASKKISRIVSGLSQEEAAGEVSRLHKDILALQTVKEFVKSSYESGLEKYWGIEDRIAGMQRRVSILQDEFSAAGAAIEDGEAGSLMAEIAIRSCQETLSKLQEKQEKATKEAREEYRRIEVACERLQSLRNKYLAQQSGGVNHEETEDSMDDETEESFDSTATANSSAAWMADKIDRVVDEVIGLETAVSSQAALVGTLRTETDDLNAQIQTLEDRREDLVGEAHHLRIRVGEIEEKISEIQDLHEDVEIQSNTFQTNLVVARESKLELGGDSFFRGNNNGGHHPQDFAYGDDDDTMKEKSQELNWQQLLLSGIELEDRDKIILREYTTILRNYKDLKNKLSEMEKKDREREFDVALLKQQTIRSKDDEIRSLRGRVSAVPTSSDADGEEEIKSGSTVVERRLRMSIDAVLEENLDFWLRFSSAFHQIQKFDAEASDVRGEVSKLRERAKSGVDVAPSSLKSEEEARPVYKHLCEVRADLSVWLDRSALLRDELKRRFASLCEIQDEITRALRGGGERDGARFSSHKAARFQGEVLNMEQENNMVRDELQAGADHVRGLQLEVERTVKELSEEFEISSDERPENTAKSSIPLRSFLFGTKVKRPRNSIFYSMRRSKRYQILKATLRRRR</sequence>
<accession>S8CWY2</accession>
<dbReference type="InterPro" id="IPR056889">
    <property type="entry name" value="NET2A-D/KIP1-like_C"/>
</dbReference>
<dbReference type="AlphaFoldDB" id="S8CWY2"/>
<feature type="coiled-coil region" evidence="2">
    <location>
        <begin position="220"/>
        <end position="261"/>
    </location>
</feature>
<evidence type="ECO:0000313" key="6">
    <source>
        <dbReference type="Proteomes" id="UP000015453"/>
    </source>
</evidence>
<protein>
    <recommendedName>
        <fullName evidence="4">NAB domain-containing protein</fullName>
    </recommendedName>
</protein>
<feature type="coiled-coil region" evidence="2">
    <location>
        <begin position="325"/>
        <end position="380"/>
    </location>
</feature>
<dbReference type="Pfam" id="PF07765">
    <property type="entry name" value="KIP1"/>
    <property type="match status" value="1"/>
</dbReference>
<feature type="region of interest" description="Disordered" evidence="3">
    <location>
        <begin position="108"/>
        <end position="135"/>
    </location>
</feature>
<dbReference type="PROSITE" id="PS51774">
    <property type="entry name" value="NAB"/>
    <property type="match status" value="1"/>
</dbReference>
<gene>
    <name evidence="5" type="ORF">M569_05284</name>
</gene>
<feature type="compositionally biased region" description="Acidic residues" evidence="3">
    <location>
        <begin position="274"/>
        <end position="285"/>
    </location>
</feature>
<evidence type="ECO:0000256" key="3">
    <source>
        <dbReference type="SAM" id="MobiDB-lite"/>
    </source>
</evidence>
<dbReference type="PANTHER" id="PTHR31631">
    <property type="entry name" value="PROTEIN NETWORKED 2D"/>
    <property type="match status" value="1"/>
</dbReference>
<dbReference type="InterPro" id="IPR011684">
    <property type="entry name" value="NAB"/>
</dbReference>
<comment type="caution">
    <text evidence="5">The sequence shown here is derived from an EMBL/GenBank/DDBJ whole genome shotgun (WGS) entry which is preliminary data.</text>
</comment>
<dbReference type="InterPro" id="IPR056888">
    <property type="entry name" value="NET2A-D/KIP1-like_dom"/>
</dbReference>
<evidence type="ECO:0000313" key="5">
    <source>
        <dbReference type="EMBL" id="EPS69481.1"/>
    </source>
</evidence>
<evidence type="ECO:0000256" key="1">
    <source>
        <dbReference type="ARBA" id="ARBA00023054"/>
    </source>
</evidence>
<reference evidence="5 6" key="1">
    <citation type="journal article" date="2013" name="BMC Genomics">
        <title>The miniature genome of a carnivorous plant Genlisea aurea contains a low number of genes and short non-coding sequences.</title>
        <authorList>
            <person name="Leushkin E.V."/>
            <person name="Sutormin R.A."/>
            <person name="Nabieva E.R."/>
            <person name="Penin A.A."/>
            <person name="Kondrashov A.S."/>
            <person name="Logacheva M.D."/>
        </authorList>
    </citation>
    <scope>NUCLEOTIDE SEQUENCE [LARGE SCALE GENOMIC DNA]</scope>
</reference>
<feature type="region of interest" description="Disordered" evidence="3">
    <location>
        <begin position="264"/>
        <end position="285"/>
    </location>
</feature>
<feature type="domain" description="NAB" evidence="4">
    <location>
        <begin position="10"/>
        <end position="90"/>
    </location>
</feature>
<dbReference type="EMBL" id="AUSU01002106">
    <property type="protein sequence ID" value="EPS69481.1"/>
    <property type="molecule type" value="Genomic_DNA"/>
</dbReference>
<feature type="region of interest" description="Disordered" evidence="3">
    <location>
        <begin position="503"/>
        <end position="522"/>
    </location>
</feature>
<evidence type="ECO:0000259" key="4">
    <source>
        <dbReference type="PROSITE" id="PS51774"/>
    </source>
</evidence>
<dbReference type="PANTHER" id="PTHR31631:SF0">
    <property type="entry name" value="PROTEIN NETWORKED 2D"/>
    <property type="match status" value="1"/>
</dbReference>
<keyword evidence="6" id="KW-1185">Reference proteome</keyword>
<dbReference type="Pfam" id="PF24918">
    <property type="entry name" value="NET2A_C"/>
    <property type="match status" value="1"/>
</dbReference>
<organism evidence="5 6">
    <name type="scientific">Genlisea aurea</name>
    <dbReference type="NCBI Taxonomy" id="192259"/>
    <lineage>
        <taxon>Eukaryota</taxon>
        <taxon>Viridiplantae</taxon>
        <taxon>Streptophyta</taxon>
        <taxon>Embryophyta</taxon>
        <taxon>Tracheophyta</taxon>
        <taxon>Spermatophyta</taxon>
        <taxon>Magnoliopsida</taxon>
        <taxon>eudicotyledons</taxon>
        <taxon>Gunneridae</taxon>
        <taxon>Pentapetalae</taxon>
        <taxon>asterids</taxon>
        <taxon>lamiids</taxon>
        <taxon>Lamiales</taxon>
        <taxon>Lentibulariaceae</taxon>
        <taxon>Genlisea</taxon>
    </lineage>
</organism>
<dbReference type="Proteomes" id="UP000015453">
    <property type="component" value="Unassembled WGS sequence"/>
</dbReference>
<dbReference type="GO" id="GO:0003779">
    <property type="term" value="F:actin binding"/>
    <property type="evidence" value="ECO:0007669"/>
    <property type="project" value="InterPro"/>
</dbReference>
<evidence type="ECO:0000256" key="2">
    <source>
        <dbReference type="SAM" id="Coils"/>
    </source>
</evidence>
<dbReference type="OrthoDB" id="616075at2759"/>
<keyword evidence="1 2" id="KW-0175">Coiled coil</keyword>